<name>A0A3M0CGV2_9PROT</name>
<comment type="caution">
    <text evidence="2">The sequence shown here is derived from an EMBL/GenBank/DDBJ whole genome shotgun (WGS) entry which is preliminary data.</text>
</comment>
<keyword evidence="1" id="KW-0472">Membrane</keyword>
<dbReference type="OrthoDB" id="9791120at2"/>
<dbReference type="EMBL" id="REFR01000011">
    <property type="protein sequence ID" value="RMB08175.1"/>
    <property type="molecule type" value="Genomic_DNA"/>
</dbReference>
<reference evidence="2 3" key="1">
    <citation type="submission" date="2018-10" db="EMBL/GenBank/DDBJ databases">
        <title>Genomic Encyclopedia of Archaeal and Bacterial Type Strains, Phase II (KMG-II): from individual species to whole genera.</title>
        <authorList>
            <person name="Goeker M."/>
        </authorList>
    </citation>
    <scope>NUCLEOTIDE SEQUENCE [LARGE SCALE GENOMIC DNA]</scope>
    <source>
        <strain evidence="2 3">DSM 25217</strain>
    </source>
</reference>
<proteinExistence type="predicted"/>
<gene>
    <name evidence="2" type="ORF">BXY39_2271</name>
</gene>
<protein>
    <recommendedName>
        <fullName evidence="4">DoxX-like protein</fullName>
    </recommendedName>
</protein>
<feature type="transmembrane region" description="Helical" evidence="1">
    <location>
        <begin position="90"/>
        <end position="109"/>
    </location>
</feature>
<feature type="transmembrane region" description="Helical" evidence="1">
    <location>
        <begin position="63"/>
        <end position="83"/>
    </location>
</feature>
<feature type="transmembrane region" description="Helical" evidence="1">
    <location>
        <begin position="121"/>
        <end position="140"/>
    </location>
</feature>
<evidence type="ECO:0000313" key="3">
    <source>
        <dbReference type="Proteomes" id="UP000271227"/>
    </source>
</evidence>
<feature type="transmembrane region" description="Helical" evidence="1">
    <location>
        <begin position="6"/>
        <end position="25"/>
    </location>
</feature>
<keyword evidence="1" id="KW-1133">Transmembrane helix</keyword>
<evidence type="ECO:0008006" key="4">
    <source>
        <dbReference type="Google" id="ProtNLM"/>
    </source>
</evidence>
<dbReference type="AlphaFoldDB" id="A0A3M0CGV2"/>
<evidence type="ECO:0000256" key="1">
    <source>
        <dbReference type="SAM" id="Phobius"/>
    </source>
</evidence>
<dbReference type="RefSeq" id="WP_121938910.1">
    <property type="nucleotide sequence ID" value="NZ_REFR01000011.1"/>
</dbReference>
<keyword evidence="1" id="KW-0812">Transmembrane</keyword>
<keyword evidence="3" id="KW-1185">Reference proteome</keyword>
<dbReference type="InParanoid" id="A0A3M0CGV2"/>
<sequence length="152" mass="15778">MLLTKDRLAAVLGVYMAFVFIQSLFYKFSNSAETQHIFGTLDAWAAGFGAAGLFAPTGLFSQYVIGGAELVASTLILAGTLAGGLRVLQGVGGIFGTAIMTGAIGFHLFTPLGVEVQGDGGTLFIMACGVWLSGVALLVMRRADILAVRLSL</sequence>
<dbReference type="Proteomes" id="UP000271227">
    <property type="component" value="Unassembled WGS sequence"/>
</dbReference>
<organism evidence="2 3">
    <name type="scientific">Eilatimonas milleporae</name>
    <dbReference type="NCBI Taxonomy" id="911205"/>
    <lineage>
        <taxon>Bacteria</taxon>
        <taxon>Pseudomonadati</taxon>
        <taxon>Pseudomonadota</taxon>
        <taxon>Alphaproteobacteria</taxon>
        <taxon>Kordiimonadales</taxon>
        <taxon>Kordiimonadaceae</taxon>
        <taxon>Eilatimonas</taxon>
    </lineage>
</organism>
<accession>A0A3M0CGV2</accession>
<evidence type="ECO:0000313" key="2">
    <source>
        <dbReference type="EMBL" id="RMB08175.1"/>
    </source>
</evidence>